<evidence type="ECO:0000313" key="13">
    <source>
        <dbReference type="Proteomes" id="UP000807353"/>
    </source>
</evidence>
<name>A0A9P6CFG7_9AGAR</name>
<dbReference type="SUPFAM" id="SSF48264">
    <property type="entry name" value="Cytochrome P450"/>
    <property type="match status" value="1"/>
</dbReference>
<dbReference type="CDD" id="cd11065">
    <property type="entry name" value="CYP64-like"/>
    <property type="match status" value="1"/>
</dbReference>
<reference evidence="12" key="1">
    <citation type="submission" date="2020-11" db="EMBL/GenBank/DDBJ databases">
        <authorList>
            <consortium name="DOE Joint Genome Institute"/>
            <person name="Ahrendt S."/>
            <person name="Riley R."/>
            <person name="Andreopoulos W."/>
            <person name="Labutti K."/>
            <person name="Pangilinan J."/>
            <person name="Ruiz-Duenas F.J."/>
            <person name="Barrasa J.M."/>
            <person name="Sanchez-Garcia M."/>
            <person name="Camarero S."/>
            <person name="Miyauchi S."/>
            <person name="Serrano A."/>
            <person name="Linde D."/>
            <person name="Babiker R."/>
            <person name="Drula E."/>
            <person name="Ayuso-Fernandez I."/>
            <person name="Pacheco R."/>
            <person name="Padilla G."/>
            <person name="Ferreira P."/>
            <person name="Barriuso J."/>
            <person name="Kellner H."/>
            <person name="Castanera R."/>
            <person name="Alfaro M."/>
            <person name="Ramirez L."/>
            <person name="Pisabarro A.G."/>
            <person name="Kuo A."/>
            <person name="Tritt A."/>
            <person name="Lipzen A."/>
            <person name="He G."/>
            <person name="Yan M."/>
            <person name="Ng V."/>
            <person name="Cullen D."/>
            <person name="Martin F."/>
            <person name="Rosso M.-N."/>
            <person name="Henrissat B."/>
            <person name="Hibbett D."/>
            <person name="Martinez A.T."/>
            <person name="Grigoriev I.V."/>
        </authorList>
    </citation>
    <scope>NUCLEOTIDE SEQUENCE</scope>
    <source>
        <strain evidence="12">CBS 247.69</strain>
    </source>
</reference>
<keyword evidence="13" id="KW-1185">Reference proteome</keyword>
<keyword evidence="6 10" id="KW-0560">Oxidoreductase</keyword>
<dbReference type="GO" id="GO:0020037">
    <property type="term" value="F:heme binding"/>
    <property type="evidence" value="ECO:0007669"/>
    <property type="project" value="InterPro"/>
</dbReference>
<dbReference type="InterPro" id="IPR017972">
    <property type="entry name" value="Cyt_P450_CS"/>
</dbReference>
<keyword evidence="7 9" id="KW-0408">Iron</keyword>
<dbReference type="InterPro" id="IPR036396">
    <property type="entry name" value="Cyt_P450_sf"/>
</dbReference>
<organism evidence="12 13">
    <name type="scientific">Collybia nuda</name>
    <dbReference type="NCBI Taxonomy" id="64659"/>
    <lineage>
        <taxon>Eukaryota</taxon>
        <taxon>Fungi</taxon>
        <taxon>Dikarya</taxon>
        <taxon>Basidiomycota</taxon>
        <taxon>Agaricomycotina</taxon>
        <taxon>Agaricomycetes</taxon>
        <taxon>Agaricomycetidae</taxon>
        <taxon>Agaricales</taxon>
        <taxon>Tricholomatineae</taxon>
        <taxon>Clitocybaceae</taxon>
        <taxon>Collybia</taxon>
    </lineage>
</organism>
<dbReference type="AlphaFoldDB" id="A0A9P6CFG7"/>
<evidence type="ECO:0000313" key="12">
    <source>
        <dbReference type="EMBL" id="KAF9458994.1"/>
    </source>
</evidence>
<dbReference type="GO" id="GO:0004497">
    <property type="term" value="F:monooxygenase activity"/>
    <property type="evidence" value="ECO:0007669"/>
    <property type="project" value="UniProtKB-KW"/>
</dbReference>
<evidence type="ECO:0000256" key="8">
    <source>
        <dbReference type="ARBA" id="ARBA00023033"/>
    </source>
</evidence>
<evidence type="ECO:0000256" key="9">
    <source>
        <dbReference type="PIRSR" id="PIRSR602401-1"/>
    </source>
</evidence>
<dbReference type="InterPro" id="IPR050364">
    <property type="entry name" value="Cytochrome_P450_fung"/>
</dbReference>
<feature type="signal peptide" evidence="11">
    <location>
        <begin position="1"/>
        <end position="18"/>
    </location>
</feature>
<evidence type="ECO:0000256" key="10">
    <source>
        <dbReference type="RuleBase" id="RU000461"/>
    </source>
</evidence>
<evidence type="ECO:0000256" key="6">
    <source>
        <dbReference type="ARBA" id="ARBA00023002"/>
    </source>
</evidence>
<dbReference type="PROSITE" id="PS00086">
    <property type="entry name" value="CYTOCHROME_P450"/>
    <property type="match status" value="1"/>
</dbReference>
<dbReference type="InterPro" id="IPR001128">
    <property type="entry name" value="Cyt_P450"/>
</dbReference>
<evidence type="ECO:0000256" key="7">
    <source>
        <dbReference type="ARBA" id="ARBA00023004"/>
    </source>
</evidence>
<sequence length="502" mass="56138">MALLLFSFLLFRAIYLWTQRPSKHPPLPPGPPRDPIVGHLRLILADDKELLFQDLGKKYGGIIHLSSLGRSVIVLNDLEMATDLLDGRASKYSGRLKSPLCDIVGLLHTTTFLNDEKDHQLHRRVLQKHFNLGMASSHRPIQVRAARMLAQNLISAPSSQLEVLKRFAIAVLVQISYGHVIETDDDPYFTMVYDVIHHVLPVLSHPKSSAVDLIPLLRYLPSWFPGTYCVELARSARPFVDQLYQYPITDVIGQMEQGTAKPSFLVTQLEALQRGEADHGMSMEHIQAISTILQIVGAETTAVSLSAFVFAMALHPECQKKAQEEIDKVVGAHRLPDFSDRLSLPYLECILQETLRWCPATPLGVPHLSLEDDIYNGMLIPKGSIVIANVRGMGLDESIYTDPLIFNPDRFLRGPSGRGEPHLSASFGFGRRICPGRFLAHDSIWIAVTTVLAVFSISKEFEDDWDETLPTPIKQKLDGNSTLLPYRCHLQPRNGALQSLLE</sequence>
<protein>
    <submittedName>
        <fullName evidence="12">Cytochrome P450</fullName>
    </submittedName>
</protein>
<evidence type="ECO:0000256" key="1">
    <source>
        <dbReference type="ARBA" id="ARBA00001971"/>
    </source>
</evidence>
<evidence type="ECO:0000256" key="4">
    <source>
        <dbReference type="ARBA" id="ARBA00022617"/>
    </source>
</evidence>
<comment type="pathway">
    <text evidence="2">Secondary metabolite biosynthesis.</text>
</comment>
<comment type="cofactor">
    <cofactor evidence="1 9">
        <name>heme</name>
        <dbReference type="ChEBI" id="CHEBI:30413"/>
    </cofactor>
</comment>
<dbReference type="PANTHER" id="PTHR46300:SF5">
    <property type="entry name" value="CYTOCHROME P450"/>
    <property type="match status" value="1"/>
</dbReference>
<evidence type="ECO:0000256" key="3">
    <source>
        <dbReference type="ARBA" id="ARBA00010617"/>
    </source>
</evidence>
<evidence type="ECO:0000256" key="11">
    <source>
        <dbReference type="SAM" id="SignalP"/>
    </source>
</evidence>
<keyword evidence="8 10" id="KW-0503">Monooxygenase</keyword>
<keyword evidence="4 9" id="KW-0349">Heme</keyword>
<keyword evidence="11" id="KW-0732">Signal</keyword>
<gene>
    <name evidence="12" type="ORF">BDZ94DRAFT_1225456</name>
</gene>
<accession>A0A9P6CFG7</accession>
<evidence type="ECO:0000256" key="5">
    <source>
        <dbReference type="ARBA" id="ARBA00022723"/>
    </source>
</evidence>
<dbReference type="Proteomes" id="UP000807353">
    <property type="component" value="Unassembled WGS sequence"/>
</dbReference>
<feature type="chain" id="PRO_5040119671" evidence="11">
    <location>
        <begin position="19"/>
        <end position="502"/>
    </location>
</feature>
<feature type="binding site" description="axial binding residue" evidence="9">
    <location>
        <position position="434"/>
    </location>
    <ligand>
        <name>heme</name>
        <dbReference type="ChEBI" id="CHEBI:30413"/>
    </ligand>
    <ligandPart>
        <name>Fe</name>
        <dbReference type="ChEBI" id="CHEBI:18248"/>
    </ligandPart>
</feature>
<evidence type="ECO:0000256" key="2">
    <source>
        <dbReference type="ARBA" id="ARBA00005179"/>
    </source>
</evidence>
<comment type="similarity">
    <text evidence="3 10">Belongs to the cytochrome P450 family.</text>
</comment>
<dbReference type="Pfam" id="PF00067">
    <property type="entry name" value="p450"/>
    <property type="match status" value="1"/>
</dbReference>
<proteinExistence type="inferred from homology"/>
<keyword evidence="5 9" id="KW-0479">Metal-binding</keyword>
<dbReference type="GO" id="GO:0005506">
    <property type="term" value="F:iron ion binding"/>
    <property type="evidence" value="ECO:0007669"/>
    <property type="project" value="InterPro"/>
</dbReference>
<dbReference type="InterPro" id="IPR002401">
    <property type="entry name" value="Cyt_P450_E_grp-I"/>
</dbReference>
<dbReference type="PANTHER" id="PTHR46300">
    <property type="entry name" value="P450, PUTATIVE (EUROFUNG)-RELATED-RELATED"/>
    <property type="match status" value="1"/>
</dbReference>
<dbReference type="GO" id="GO:0016705">
    <property type="term" value="F:oxidoreductase activity, acting on paired donors, with incorporation or reduction of molecular oxygen"/>
    <property type="evidence" value="ECO:0007669"/>
    <property type="project" value="InterPro"/>
</dbReference>
<dbReference type="EMBL" id="MU150326">
    <property type="protein sequence ID" value="KAF9458994.1"/>
    <property type="molecule type" value="Genomic_DNA"/>
</dbReference>
<comment type="caution">
    <text evidence="12">The sequence shown here is derived from an EMBL/GenBank/DDBJ whole genome shotgun (WGS) entry which is preliminary data.</text>
</comment>
<dbReference type="PRINTS" id="PR00385">
    <property type="entry name" value="P450"/>
</dbReference>
<dbReference type="PRINTS" id="PR00463">
    <property type="entry name" value="EP450I"/>
</dbReference>
<dbReference type="Gene3D" id="1.10.630.10">
    <property type="entry name" value="Cytochrome P450"/>
    <property type="match status" value="1"/>
</dbReference>
<dbReference type="OrthoDB" id="2789670at2759"/>